<reference evidence="1 2" key="1">
    <citation type="submission" date="2015-04" db="EMBL/GenBank/DDBJ databases">
        <title>Complete Genome Sequence of Kosmotoga pacifica SLHLJ1.</title>
        <authorList>
            <person name="Jiang L.J."/>
            <person name="Shao Z.Z."/>
            <person name="Jebbar M."/>
        </authorList>
    </citation>
    <scope>NUCLEOTIDE SEQUENCE [LARGE SCALE GENOMIC DNA]</scope>
    <source>
        <strain evidence="1 2">SLHLJ1</strain>
    </source>
</reference>
<evidence type="ECO:0000313" key="1">
    <source>
        <dbReference type="EMBL" id="AKI98062.1"/>
    </source>
</evidence>
<evidence type="ECO:0000313" key="2">
    <source>
        <dbReference type="Proteomes" id="UP000035159"/>
    </source>
</evidence>
<dbReference type="Proteomes" id="UP000035159">
    <property type="component" value="Chromosome"/>
</dbReference>
<sequence>MKKLETLIALSFGVILVFFLFESAGINERIRSNLFELSKPSFELRRGIVNIYSKVIEKTPTTFPEITIKSPSGIEVHSPLIVGFYNHTFGNYVILDSPATALERSPVISVQSKRLSGIVVKSDRNHVIVEPLRNLSSQLPAVAFHETHSIEGFLQSKGKNLYFRTFDPEELFPGDKVFISSEMEGFGYFYSLEATYIGDVLSAMPEGYLLNFEEMKPGYYIFLEDDE</sequence>
<dbReference type="OrthoDB" id="43654at2"/>
<gene>
    <name evidence="1" type="ORF">IX53_09745</name>
</gene>
<dbReference type="PATRIC" id="fig|1330330.3.peg.1987"/>
<accession>A0A0G2Z926</accession>
<keyword evidence="2" id="KW-1185">Reference proteome</keyword>
<organism evidence="1 2">
    <name type="scientific">Kosmotoga pacifica</name>
    <dbReference type="NCBI Taxonomy" id="1330330"/>
    <lineage>
        <taxon>Bacteria</taxon>
        <taxon>Thermotogati</taxon>
        <taxon>Thermotogota</taxon>
        <taxon>Thermotogae</taxon>
        <taxon>Kosmotogales</taxon>
        <taxon>Kosmotogaceae</taxon>
        <taxon>Kosmotoga</taxon>
    </lineage>
</organism>
<evidence type="ECO:0008006" key="3">
    <source>
        <dbReference type="Google" id="ProtNLM"/>
    </source>
</evidence>
<protein>
    <recommendedName>
        <fullName evidence="3">Cell shape-determining protein MreC</fullName>
    </recommendedName>
</protein>
<dbReference type="KEGG" id="kpf:IX53_09745"/>
<dbReference type="AlphaFoldDB" id="A0A0G2Z926"/>
<dbReference type="EMBL" id="CP011232">
    <property type="protein sequence ID" value="AKI98062.1"/>
    <property type="molecule type" value="Genomic_DNA"/>
</dbReference>
<dbReference type="STRING" id="1330330.IX53_09745"/>
<name>A0A0G2Z926_9BACT</name>
<dbReference type="RefSeq" id="WP_047755197.1">
    <property type="nucleotide sequence ID" value="NZ_CAJUHA010000001.1"/>
</dbReference>
<proteinExistence type="predicted"/>